<organism evidence="2 3">
    <name type="scientific">Corynebacterium gerontici</name>
    <dbReference type="NCBI Taxonomy" id="2079234"/>
    <lineage>
        <taxon>Bacteria</taxon>
        <taxon>Bacillati</taxon>
        <taxon>Actinomycetota</taxon>
        <taxon>Actinomycetes</taxon>
        <taxon>Mycobacteriales</taxon>
        <taxon>Corynebacteriaceae</taxon>
        <taxon>Corynebacterium</taxon>
    </lineage>
</organism>
<keyword evidence="3" id="KW-1185">Reference proteome</keyword>
<sequence length="301" mass="32383">MLHESLQELAQIAGECEDLAMLRGVAAESQVLLRNAIDHDAPAHEIVPWYSKLISDALHSEAVLDATGGVHLVLSGAVGRGDALPSSTITWLAVRAEGARIEHDPSNVIASTLEDLGFVVAKPPQRLDPRPKSDWLHHIDHAEGTELNLFADAGTWALRRVNEREDFTDLLKAALELQPPTVHAKAGMPETAAVLSVRDQLLAPIVGLARWAGACAECPSASTPERLQYAQSAEVLHPEEASLLLEAFNAAQSLELERWAQRVQAAQTAPSSLTAIQRSIFGASARSVADVMRAVAGRHTR</sequence>
<dbReference type="EMBL" id="CP033897">
    <property type="protein sequence ID" value="AZA11016.1"/>
    <property type="molecule type" value="Genomic_DNA"/>
</dbReference>
<reference evidence="2 3" key="1">
    <citation type="submission" date="2018-11" db="EMBL/GenBank/DDBJ databases">
        <authorList>
            <person name="Kleinhagauer T."/>
            <person name="Glaeser S.P."/>
            <person name="Spergser J."/>
            <person name="Ruckert C."/>
            <person name="Kaempfer P."/>
            <person name="Busse H.-J."/>
        </authorList>
    </citation>
    <scope>NUCLEOTIDE SEQUENCE [LARGE SCALE GENOMIC DNA]</scope>
    <source>
        <strain evidence="2 3">W8</strain>
    </source>
</reference>
<evidence type="ECO:0000259" key="1">
    <source>
        <dbReference type="Pfam" id="PF10335"/>
    </source>
</evidence>
<protein>
    <submittedName>
        <fullName evidence="2">Nucleotidyltransferase substrate binding domain protein</fullName>
    </submittedName>
</protein>
<proteinExistence type="predicted"/>
<dbReference type="GO" id="GO:0016740">
    <property type="term" value="F:transferase activity"/>
    <property type="evidence" value="ECO:0007669"/>
    <property type="project" value="UniProtKB-KW"/>
</dbReference>
<name>A0A3G6IZD9_9CORY</name>
<dbReference type="OrthoDB" id="4415647at2"/>
<accession>A0A3G6IZD9</accession>
<feature type="domain" description="DUF294" evidence="1">
    <location>
        <begin position="194"/>
        <end position="296"/>
    </location>
</feature>
<evidence type="ECO:0000313" key="3">
    <source>
        <dbReference type="Proteomes" id="UP000271587"/>
    </source>
</evidence>
<dbReference type="RefSeq" id="WP_123933488.1">
    <property type="nucleotide sequence ID" value="NZ_CP033897.1"/>
</dbReference>
<gene>
    <name evidence="2" type="ORF">CGERO_03485</name>
</gene>
<dbReference type="InterPro" id="IPR018821">
    <property type="entry name" value="DUF294_put_nucleoTrafse_sb-bd"/>
</dbReference>
<evidence type="ECO:0000313" key="2">
    <source>
        <dbReference type="EMBL" id="AZA11016.1"/>
    </source>
</evidence>
<keyword evidence="2" id="KW-0808">Transferase</keyword>
<dbReference type="KEGG" id="cgk:CGERO_03485"/>
<dbReference type="Pfam" id="PF10335">
    <property type="entry name" value="DUF294_C"/>
    <property type="match status" value="1"/>
</dbReference>
<dbReference type="Proteomes" id="UP000271587">
    <property type="component" value="Chromosome"/>
</dbReference>
<dbReference type="AlphaFoldDB" id="A0A3G6IZD9"/>